<dbReference type="InterPro" id="IPR002293">
    <property type="entry name" value="AA/rel_permease1"/>
</dbReference>
<evidence type="ECO:0000313" key="21">
    <source>
        <dbReference type="EMBL" id="CAL1301407.1"/>
    </source>
</evidence>
<evidence type="ECO:0000256" key="8">
    <source>
        <dbReference type="ARBA" id="ARBA00023136"/>
    </source>
</evidence>
<evidence type="ECO:0000256" key="2">
    <source>
        <dbReference type="ARBA" id="ARBA00009523"/>
    </source>
</evidence>
<comment type="catalytic activity">
    <reaction evidence="14">
        <text>L-leucine(out) + L-arginine(in) = L-leucine(in) + L-arginine(out)</text>
        <dbReference type="Rhea" id="RHEA:71059"/>
        <dbReference type="ChEBI" id="CHEBI:32682"/>
        <dbReference type="ChEBI" id="CHEBI:57427"/>
    </reaction>
    <physiologicalReaction direction="left-to-right" evidence="14">
        <dbReference type="Rhea" id="RHEA:71060"/>
    </physiologicalReaction>
</comment>
<comment type="catalytic activity">
    <reaction evidence="12">
        <text>L-histidine(out) + L-arginine(in) = L-histidine(in) + L-arginine(out)</text>
        <dbReference type="Rhea" id="RHEA:71063"/>
        <dbReference type="ChEBI" id="CHEBI:32682"/>
        <dbReference type="ChEBI" id="CHEBI:57595"/>
    </reaction>
    <physiologicalReaction direction="left-to-right" evidence="12">
        <dbReference type="Rhea" id="RHEA:71064"/>
    </physiologicalReaction>
</comment>
<dbReference type="Pfam" id="PF13520">
    <property type="entry name" value="AA_permease_2"/>
    <property type="match status" value="1"/>
</dbReference>
<comment type="caution">
    <text evidence="21">The sequence shown here is derived from an EMBL/GenBank/DDBJ whole genome shotgun (WGS) entry which is preliminary data.</text>
</comment>
<feature type="transmembrane region" description="Helical" evidence="20">
    <location>
        <begin position="411"/>
        <end position="429"/>
    </location>
</feature>
<dbReference type="FunFam" id="1.20.1740.10:FF:000015">
    <property type="entry name" value="B(0,+)-type amino acid transporter 1"/>
    <property type="match status" value="1"/>
</dbReference>
<evidence type="ECO:0000256" key="15">
    <source>
        <dbReference type="ARBA" id="ARBA00074336"/>
    </source>
</evidence>
<feature type="transmembrane region" description="Helical" evidence="20">
    <location>
        <begin position="286"/>
        <end position="307"/>
    </location>
</feature>
<keyword evidence="7 20" id="KW-1133">Transmembrane helix</keyword>
<feature type="region of interest" description="Disordered" evidence="19">
    <location>
        <begin position="1"/>
        <end position="48"/>
    </location>
</feature>
<evidence type="ECO:0000256" key="18">
    <source>
        <dbReference type="ARBA" id="ARBA00093193"/>
    </source>
</evidence>
<proteinExistence type="inferred from homology"/>
<dbReference type="PANTHER" id="PTHR11785">
    <property type="entry name" value="AMINO ACID TRANSPORTER"/>
    <property type="match status" value="1"/>
</dbReference>
<organism evidence="21 22">
    <name type="scientific">Larinioides sclopetarius</name>
    <dbReference type="NCBI Taxonomy" id="280406"/>
    <lineage>
        <taxon>Eukaryota</taxon>
        <taxon>Metazoa</taxon>
        <taxon>Ecdysozoa</taxon>
        <taxon>Arthropoda</taxon>
        <taxon>Chelicerata</taxon>
        <taxon>Arachnida</taxon>
        <taxon>Araneae</taxon>
        <taxon>Araneomorphae</taxon>
        <taxon>Entelegynae</taxon>
        <taxon>Araneoidea</taxon>
        <taxon>Araneidae</taxon>
        <taxon>Larinioides</taxon>
    </lineage>
</organism>
<gene>
    <name evidence="21" type="ORF">LARSCL_LOCUS22503</name>
</gene>
<evidence type="ECO:0000256" key="9">
    <source>
        <dbReference type="ARBA" id="ARBA00023157"/>
    </source>
</evidence>
<feature type="compositionally biased region" description="Low complexity" evidence="19">
    <location>
        <begin position="1"/>
        <end position="20"/>
    </location>
</feature>
<dbReference type="Proteomes" id="UP001497382">
    <property type="component" value="Unassembled WGS sequence"/>
</dbReference>
<comment type="catalytic activity">
    <reaction evidence="13">
        <text>L-cysteine(out) + L-arginine(in) = L-cysteine(in) + L-arginine(out)</text>
        <dbReference type="Rhea" id="RHEA:71071"/>
        <dbReference type="ChEBI" id="CHEBI:32682"/>
        <dbReference type="ChEBI" id="CHEBI:35235"/>
    </reaction>
    <physiologicalReaction direction="left-to-right" evidence="13">
        <dbReference type="Rhea" id="RHEA:71072"/>
    </physiologicalReaction>
</comment>
<dbReference type="GO" id="GO:0015179">
    <property type="term" value="F:L-amino acid transmembrane transporter activity"/>
    <property type="evidence" value="ECO:0007669"/>
    <property type="project" value="TreeGrafter"/>
</dbReference>
<keyword evidence="8 20" id="KW-0472">Membrane</keyword>
<comment type="catalytic activity">
    <reaction evidence="11">
        <text>L-cystine(out) + L-arginine(in) = L-cystine(in) + L-arginine(out)</text>
        <dbReference type="Rhea" id="RHEA:71075"/>
        <dbReference type="ChEBI" id="CHEBI:32682"/>
        <dbReference type="ChEBI" id="CHEBI:35491"/>
    </reaction>
    <physiologicalReaction direction="left-to-right" evidence="11">
        <dbReference type="Rhea" id="RHEA:71076"/>
    </physiologicalReaction>
</comment>
<feature type="transmembrane region" description="Helical" evidence="20">
    <location>
        <begin position="141"/>
        <end position="163"/>
    </location>
</feature>
<evidence type="ECO:0000256" key="14">
    <source>
        <dbReference type="ARBA" id="ARBA00052732"/>
    </source>
</evidence>
<comment type="subcellular location">
    <subcellularLocation>
        <location evidence="1">Apical cell membrane</location>
        <topology evidence="1">Multi-pass membrane protein</topology>
    </subcellularLocation>
</comment>
<evidence type="ECO:0000256" key="12">
    <source>
        <dbReference type="ARBA" id="ARBA00051835"/>
    </source>
</evidence>
<comment type="catalytic activity">
    <reaction evidence="18">
        <text>L-phenylalanine(out) + L-arginine(in) = L-phenylalanine(in) + L-arginine(out)</text>
        <dbReference type="Rhea" id="RHEA:71067"/>
        <dbReference type="ChEBI" id="CHEBI:32682"/>
        <dbReference type="ChEBI" id="CHEBI:58095"/>
    </reaction>
    <physiologicalReaction direction="left-to-right" evidence="18">
        <dbReference type="Rhea" id="RHEA:71068"/>
    </physiologicalReaction>
</comment>
<comment type="catalytic activity">
    <reaction evidence="10">
        <text>L-lysine(out) + L-arginine(in) = L-lysine(in) + L-arginine(out)</text>
        <dbReference type="Rhea" id="RHEA:70827"/>
        <dbReference type="ChEBI" id="CHEBI:32551"/>
        <dbReference type="ChEBI" id="CHEBI:32682"/>
    </reaction>
    <physiologicalReaction direction="left-to-right" evidence="10">
        <dbReference type="Rhea" id="RHEA:70828"/>
    </physiologicalReaction>
</comment>
<feature type="transmembrane region" description="Helical" evidence="20">
    <location>
        <begin position="55"/>
        <end position="75"/>
    </location>
</feature>
<feature type="transmembrane region" description="Helical" evidence="20">
    <location>
        <begin position="467"/>
        <end position="489"/>
    </location>
</feature>
<evidence type="ECO:0000256" key="1">
    <source>
        <dbReference type="ARBA" id="ARBA00004424"/>
    </source>
</evidence>
<evidence type="ECO:0000256" key="5">
    <source>
        <dbReference type="ARBA" id="ARBA00022553"/>
    </source>
</evidence>
<name>A0AAV2C0A2_9ARAC</name>
<feature type="compositionally biased region" description="Basic and acidic residues" evidence="19">
    <location>
        <begin position="34"/>
        <end position="48"/>
    </location>
</feature>
<keyword evidence="9" id="KW-1015">Disulfide bond</keyword>
<dbReference type="PIRSF" id="PIRSF006060">
    <property type="entry name" value="AA_transporter"/>
    <property type="match status" value="1"/>
</dbReference>
<feature type="transmembrane region" description="Helical" evidence="20">
    <location>
        <begin position="441"/>
        <end position="461"/>
    </location>
</feature>
<keyword evidence="3" id="KW-0813">Transport</keyword>
<feature type="transmembrane region" description="Helical" evidence="20">
    <location>
        <begin position="184"/>
        <end position="204"/>
    </location>
</feature>
<dbReference type="GO" id="GO:0016324">
    <property type="term" value="C:apical plasma membrane"/>
    <property type="evidence" value="ECO:0007669"/>
    <property type="project" value="UniProtKB-SubCell"/>
</dbReference>
<evidence type="ECO:0000256" key="17">
    <source>
        <dbReference type="ARBA" id="ARBA00083296"/>
    </source>
</evidence>
<comment type="similarity">
    <text evidence="2">Belongs to the amino acid-polyamine-organocation (APC) superfamily.</text>
</comment>
<dbReference type="EMBL" id="CAXIEN010000686">
    <property type="protein sequence ID" value="CAL1301407.1"/>
    <property type="molecule type" value="Genomic_DNA"/>
</dbReference>
<evidence type="ECO:0000256" key="6">
    <source>
        <dbReference type="ARBA" id="ARBA00022692"/>
    </source>
</evidence>
<protein>
    <recommendedName>
        <fullName evidence="15">b(0,+)-type amino acid transporter 1</fullName>
    </recommendedName>
    <alternativeName>
        <fullName evidence="16">Glycoprotein-associated amino acid transporter b0,+AT1</fullName>
    </alternativeName>
    <alternativeName>
        <fullName evidence="17">Solute carrier family 7 member 9</fullName>
    </alternativeName>
</protein>
<feature type="transmembrane region" description="Helical" evidence="20">
    <location>
        <begin position="327"/>
        <end position="346"/>
    </location>
</feature>
<evidence type="ECO:0000256" key="10">
    <source>
        <dbReference type="ARBA" id="ARBA00051323"/>
    </source>
</evidence>
<evidence type="ECO:0000256" key="11">
    <source>
        <dbReference type="ARBA" id="ARBA00051814"/>
    </source>
</evidence>
<feature type="transmembrane region" description="Helical" evidence="20">
    <location>
        <begin position="210"/>
        <end position="230"/>
    </location>
</feature>
<keyword evidence="5" id="KW-0597">Phosphoprotein</keyword>
<dbReference type="AlphaFoldDB" id="A0AAV2C0A2"/>
<dbReference type="PANTHER" id="PTHR11785:SF512">
    <property type="entry name" value="SOBREMESA, ISOFORM B"/>
    <property type="match status" value="1"/>
</dbReference>
<evidence type="ECO:0000256" key="7">
    <source>
        <dbReference type="ARBA" id="ARBA00022989"/>
    </source>
</evidence>
<evidence type="ECO:0000313" key="22">
    <source>
        <dbReference type="Proteomes" id="UP001497382"/>
    </source>
</evidence>
<sequence length="515" mass="56514">MKESSSSSDVSSRFRSSSAVSDEEDESFGSQVEDESKSQEELPEQKEEHKLKREVGLFSAVMLIVGSIIGSGIFITPKGVLQYSGSVGACLLIWTLCGFLALMGALCYAELGTAIPVSGAEYSYFLYIYEKRGKFGPIPAFLYLWMCSLIIKTSTVAAQLLTFAEYIVEPIFPTCPTPGAIKKLVALIAICFITFINCYSVRIATRMNNVFTIAKLLAIAIVVLVGAYMLSKGSYHHLATGFEGSTSFYELGNAFYFGLWAYDSWNNLNFITEELVDPHINLPRSIMIGIPLVTVCYVSANIAYFTVLSPNEILASDAVAVGFANNVLGPAAFIIPILVAASAFGGSNGTCMITSRLPFAAARKGHWAELMSYVQVYHLTPAPALIFNAVIVSIMVCFGNIAGLIDLYSFVAWMFYGGSMASVIVLRFSEKDLPRPYKVPLVIPIIMSLVSLYLVSTPLLFNPQMEYLYALVFLLSGLLLYFPFIHYGLRLRIMEKITRVVQLLLVCAPSESMPD</sequence>
<evidence type="ECO:0000256" key="20">
    <source>
        <dbReference type="SAM" id="Phobius"/>
    </source>
</evidence>
<feature type="transmembrane region" description="Helical" evidence="20">
    <location>
        <begin position="385"/>
        <end position="405"/>
    </location>
</feature>
<keyword evidence="4" id="KW-1003">Cell membrane</keyword>
<evidence type="ECO:0000256" key="19">
    <source>
        <dbReference type="SAM" id="MobiDB-lite"/>
    </source>
</evidence>
<keyword evidence="6 20" id="KW-0812">Transmembrane</keyword>
<evidence type="ECO:0000256" key="4">
    <source>
        <dbReference type="ARBA" id="ARBA00022475"/>
    </source>
</evidence>
<evidence type="ECO:0000256" key="16">
    <source>
        <dbReference type="ARBA" id="ARBA00079910"/>
    </source>
</evidence>
<dbReference type="Gene3D" id="1.20.1740.10">
    <property type="entry name" value="Amino acid/polyamine transporter I"/>
    <property type="match status" value="1"/>
</dbReference>
<keyword evidence="22" id="KW-1185">Reference proteome</keyword>
<reference evidence="21 22" key="1">
    <citation type="submission" date="2024-04" db="EMBL/GenBank/DDBJ databases">
        <authorList>
            <person name="Rising A."/>
            <person name="Reimegard J."/>
            <person name="Sonavane S."/>
            <person name="Akerstrom W."/>
            <person name="Nylinder S."/>
            <person name="Hedman E."/>
            <person name="Kallberg Y."/>
        </authorList>
    </citation>
    <scope>NUCLEOTIDE SEQUENCE [LARGE SCALE GENOMIC DNA]</scope>
</reference>
<accession>A0AAV2C0A2</accession>
<evidence type="ECO:0000256" key="3">
    <source>
        <dbReference type="ARBA" id="ARBA00022448"/>
    </source>
</evidence>
<dbReference type="InterPro" id="IPR050598">
    <property type="entry name" value="AminoAcid_Transporter"/>
</dbReference>
<evidence type="ECO:0000256" key="13">
    <source>
        <dbReference type="ARBA" id="ARBA00052179"/>
    </source>
</evidence>